<feature type="domain" description="Laminin EGF-like" evidence="6">
    <location>
        <begin position="64"/>
        <end position="124"/>
    </location>
</feature>
<evidence type="ECO:0000256" key="4">
    <source>
        <dbReference type="ARBA" id="ARBA00023180"/>
    </source>
</evidence>
<dbReference type="EMBL" id="CVRI01000044">
    <property type="protein sequence ID" value="CRK96753.1"/>
    <property type="molecule type" value="Genomic_DNA"/>
</dbReference>
<dbReference type="Gene3D" id="2.170.300.10">
    <property type="entry name" value="Tie2 ligand-binding domain superfamily"/>
    <property type="match status" value="1"/>
</dbReference>
<dbReference type="GO" id="GO:0005604">
    <property type="term" value="C:basement membrane"/>
    <property type="evidence" value="ECO:0007669"/>
    <property type="project" value="TreeGrafter"/>
</dbReference>
<evidence type="ECO:0000256" key="3">
    <source>
        <dbReference type="ARBA" id="ARBA00023157"/>
    </source>
</evidence>
<evidence type="ECO:0000256" key="1">
    <source>
        <dbReference type="ARBA" id="ARBA00022729"/>
    </source>
</evidence>
<dbReference type="STRING" id="568069.A0A1J1IE79"/>
<dbReference type="Proteomes" id="UP000183832">
    <property type="component" value="Unassembled WGS sequence"/>
</dbReference>
<dbReference type="AlphaFoldDB" id="A0A1J1IE79"/>
<evidence type="ECO:0000256" key="5">
    <source>
        <dbReference type="ARBA" id="ARBA00023292"/>
    </source>
</evidence>
<dbReference type="InterPro" id="IPR002049">
    <property type="entry name" value="LE_dom"/>
</dbReference>
<dbReference type="CDD" id="cd00055">
    <property type="entry name" value="EGF_Lam"/>
    <property type="match status" value="1"/>
</dbReference>
<keyword evidence="3" id="KW-1015">Disulfide bond</keyword>
<sequence length="143" mass="16646">MSIYHLRCERVEERKEKKIKDHQETVSKQISENRSKKLNTLRAEKSKLLSNILIFLFNFLYSVCECNGHARQCRFNMELFKLSGRVSGGVCIGCRHATTGRNCHYCREGFSRDPTKPITHRKACKHLKPLGQQSQDDETFNKV</sequence>
<dbReference type="InterPro" id="IPR050440">
    <property type="entry name" value="Laminin/Netrin_ECM"/>
</dbReference>
<keyword evidence="2" id="KW-0677">Repeat</keyword>
<keyword evidence="4" id="KW-0325">Glycoprotein</keyword>
<dbReference type="SMART" id="SM00180">
    <property type="entry name" value="EGF_Lam"/>
    <property type="match status" value="1"/>
</dbReference>
<reference evidence="7 8" key="1">
    <citation type="submission" date="2015-04" db="EMBL/GenBank/DDBJ databases">
        <authorList>
            <person name="Syromyatnikov M.Y."/>
            <person name="Popov V.N."/>
        </authorList>
    </citation>
    <scope>NUCLEOTIDE SEQUENCE [LARGE SCALE GENOMIC DNA]</scope>
</reference>
<keyword evidence="1" id="KW-0732">Signal</keyword>
<evidence type="ECO:0000313" key="7">
    <source>
        <dbReference type="EMBL" id="CRK96753.1"/>
    </source>
</evidence>
<keyword evidence="8" id="KW-1185">Reference proteome</keyword>
<gene>
    <name evidence="7" type="primary">similar to Netrin-3</name>
    <name evidence="7" type="ORF">CLUMA_CG010066</name>
</gene>
<dbReference type="GO" id="GO:0009887">
    <property type="term" value="P:animal organ morphogenesis"/>
    <property type="evidence" value="ECO:0007669"/>
    <property type="project" value="TreeGrafter"/>
</dbReference>
<organism evidence="7 8">
    <name type="scientific">Clunio marinus</name>
    <dbReference type="NCBI Taxonomy" id="568069"/>
    <lineage>
        <taxon>Eukaryota</taxon>
        <taxon>Metazoa</taxon>
        <taxon>Ecdysozoa</taxon>
        <taxon>Arthropoda</taxon>
        <taxon>Hexapoda</taxon>
        <taxon>Insecta</taxon>
        <taxon>Pterygota</taxon>
        <taxon>Neoptera</taxon>
        <taxon>Endopterygota</taxon>
        <taxon>Diptera</taxon>
        <taxon>Nematocera</taxon>
        <taxon>Chironomoidea</taxon>
        <taxon>Chironomidae</taxon>
        <taxon>Clunio</taxon>
    </lineage>
</organism>
<evidence type="ECO:0000313" key="8">
    <source>
        <dbReference type="Proteomes" id="UP000183832"/>
    </source>
</evidence>
<keyword evidence="5" id="KW-0424">Laminin EGF-like domain</keyword>
<dbReference type="GO" id="GO:0008045">
    <property type="term" value="P:motor neuron axon guidance"/>
    <property type="evidence" value="ECO:0007669"/>
    <property type="project" value="TreeGrafter"/>
</dbReference>
<protein>
    <submittedName>
        <fullName evidence="7">CLUMA_CG010066, isoform A</fullName>
    </submittedName>
</protein>
<dbReference type="SUPFAM" id="SSF57196">
    <property type="entry name" value="EGF/Laminin"/>
    <property type="match status" value="1"/>
</dbReference>
<dbReference type="InterPro" id="IPR056863">
    <property type="entry name" value="LMN_ATRN_NET-like_EGF"/>
</dbReference>
<evidence type="ECO:0000259" key="6">
    <source>
        <dbReference type="SMART" id="SM00180"/>
    </source>
</evidence>
<proteinExistence type="predicted"/>
<name>A0A1J1IE79_9DIPT</name>
<dbReference type="Pfam" id="PF24973">
    <property type="entry name" value="EGF_LMN_ATRN"/>
    <property type="match status" value="1"/>
</dbReference>
<accession>A0A1J1IE79</accession>
<dbReference type="OrthoDB" id="5984158at2759"/>
<dbReference type="GO" id="GO:0016358">
    <property type="term" value="P:dendrite development"/>
    <property type="evidence" value="ECO:0007669"/>
    <property type="project" value="TreeGrafter"/>
</dbReference>
<dbReference type="PANTHER" id="PTHR10574">
    <property type="entry name" value="NETRIN/LAMININ-RELATED"/>
    <property type="match status" value="1"/>
</dbReference>
<evidence type="ECO:0000256" key="2">
    <source>
        <dbReference type="ARBA" id="ARBA00022737"/>
    </source>
</evidence>
<dbReference type="PANTHER" id="PTHR10574:SF365">
    <property type="entry name" value="NETRIN-A-RELATED"/>
    <property type="match status" value="1"/>
</dbReference>
<dbReference type="GO" id="GO:0009888">
    <property type="term" value="P:tissue development"/>
    <property type="evidence" value="ECO:0007669"/>
    <property type="project" value="TreeGrafter"/>
</dbReference>